<keyword evidence="3" id="KW-1185">Reference proteome</keyword>
<proteinExistence type="predicted"/>
<evidence type="ECO:0000313" key="3">
    <source>
        <dbReference type="Proteomes" id="UP000298663"/>
    </source>
</evidence>
<gene>
    <name evidence="2" type="ORF">L596_020998</name>
</gene>
<evidence type="ECO:0000313" key="2">
    <source>
        <dbReference type="EMBL" id="TKR73720.1"/>
    </source>
</evidence>
<feature type="signal peptide" evidence="1">
    <location>
        <begin position="1"/>
        <end position="18"/>
    </location>
</feature>
<protein>
    <submittedName>
        <fullName evidence="2">Uncharacterized protein</fullName>
    </submittedName>
</protein>
<reference evidence="2 3" key="2">
    <citation type="journal article" date="2019" name="G3 (Bethesda)">
        <title>Hybrid Assembly of the Genome of the Entomopathogenic Nematode Steinernema carpocapsae Identifies the X-Chromosome.</title>
        <authorList>
            <person name="Serra L."/>
            <person name="Macchietto M."/>
            <person name="Macias-Munoz A."/>
            <person name="McGill C.J."/>
            <person name="Rodriguez I.M."/>
            <person name="Rodriguez B."/>
            <person name="Murad R."/>
            <person name="Mortazavi A."/>
        </authorList>
    </citation>
    <scope>NUCLEOTIDE SEQUENCE [LARGE SCALE GENOMIC DNA]</scope>
    <source>
        <strain evidence="2 3">ALL</strain>
    </source>
</reference>
<sequence length="77" mass="8829">MKVLLFSVLIVLATLSSADSTGYRRDGFALTSLGGEYSGGPSLKSLNRHYANWRLVRNPTYQQKQLPFYYNARNWRL</sequence>
<dbReference type="Proteomes" id="UP000298663">
    <property type="component" value="Unassembled WGS sequence"/>
</dbReference>
<name>A0A4U5MV85_STECR</name>
<keyword evidence="1" id="KW-0732">Signal</keyword>
<comment type="caution">
    <text evidence="2">The sequence shown here is derived from an EMBL/GenBank/DDBJ whole genome shotgun (WGS) entry which is preliminary data.</text>
</comment>
<dbReference type="EMBL" id="AZBU02000006">
    <property type="protein sequence ID" value="TKR73720.1"/>
    <property type="molecule type" value="Genomic_DNA"/>
</dbReference>
<dbReference type="AlphaFoldDB" id="A0A4U5MV85"/>
<organism evidence="2 3">
    <name type="scientific">Steinernema carpocapsae</name>
    <name type="common">Entomopathogenic nematode</name>
    <dbReference type="NCBI Taxonomy" id="34508"/>
    <lineage>
        <taxon>Eukaryota</taxon>
        <taxon>Metazoa</taxon>
        <taxon>Ecdysozoa</taxon>
        <taxon>Nematoda</taxon>
        <taxon>Chromadorea</taxon>
        <taxon>Rhabditida</taxon>
        <taxon>Tylenchina</taxon>
        <taxon>Panagrolaimomorpha</taxon>
        <taxon>Strongyloidoidea</taxon>
        <taxon>Steinernematidae</taxon>
        <taxon>Steinernema</taxon>
    </lineage>
</organism>
<feature type="chain" id="PRO_5020920229" evidence="1">
    <location>
        <begin position="19"/>
        <end position="77"/>
    </location>
</feature>
<evidence type="ECO:0000256" key="1">
    <source>
        <dbReference type="SAM" id="SignalP"/>
    </source>
</evidence>
<reference evidence="2 3" key="1">
    <citation type="journal article" date="2015" name="Genome Biol.">
        <title>Comparative genomics of Steinernema reveals deeply conserved gene regulatory networks.</title>
        <authorList>
            <person name="Dillman A.R."/>
            <person name="Macchietto M."/>
            <person name="Porter C.F."/>
            <person name="Rogers A."/>
            <person name="Williams B."/>
            <person name="Antoshechkin I."/>
            <person name="Lee M.M."/>
            <person name="Goodwin Z."/>
            <person name="Lu X."/>
            <person name="Lewis E.E."/>
            <person name="Goodrich-Blair H."/>
            <person name="Stock S.P."/>
            <person name="Adams B.J."/>
            <person name="Sternberg P.W."/>
            <person name="Mortazavi A."/>
        </authorList>
    </citation>
    <scope>NUCLEOTIDE SEQUENCE [LARGE SCALE GENOMIC DNA]</scope>
    <source>
        <strain evidence="2 3">ALL</strain>
    </source>
</reference>
<accession>A0A4U5MV85</accession>